<keyword evidence="2" id="KW-0472">Membrane</keyword>
<keyword evidence="4" id="KW-1185">Reference proteome</keyword>
<evidence type="ECO:0000256" key="2">
    <source>
        <dbReference type="SAM" id="Phobius"/>
    </source>
</evidence>
<dbReference type="AlphaFoldDB" id="A0A0L0MWV4"/>
<protein>
    <submittedName>
        <fullName evidence="3">Uncharacterized protein</fullName>
    </submittedName>
</protein>
<evidence type="ECO:0000313" key="3">
    <source>
        <dbReference type="EMBL" id="KND86342.1"/>
    </source>
</evidence>
<reference evidence="3 4" key="1">
    <citation type="journal article" date="2015" name="BMC Genomics">
        <title>The genome of the truffle-parasite Tolypocladium ophioglossoides and the evolution of antifungal peptaibiotics.</title>
        <authorList>
            <person name="Quandt C.A."/>
            <person name="Bushley K.E."/>
            <person name="Spatafora J.W."/>
        </authorList>
    </citation>
    <scope>NUCLEOTIDE SEQUENCE [LARGE SCALE GENOMIC DNA]</scope>
    <source>
        <strain evidence="3 4">CBS 100239</strain>
    </source>
</reference>
<dbReference type="OrthoDB" id="5406607at2759"/>
<feature type="region of interest" description="Disordered" evidence="1">
    <location>
        <begin position="112"/>
        <end position="132"/>
    </location>
</feature>
<accession>A0A0L0MWV4</accession>
<sequence length="435" mass="48105">MNDTECPVQIPGFTHNGDCNLLCKPTSWKDILIFFLGNYGAHAATVIGRPGQSRLTWMFTLVLALCFPGTGVVTGLTAIFSRALLAPTELTRAARAGALCIVVKADEQTDGAEDVDVEASRHGPRLETSTRVSRRVEIPREDERDEKIREVVRLKYQESRDNVQGNRRPVASTGENTTLDGNPDEIFPPSVTATQVHGVTRLPAGYRLLVLPGWTTFEANDEAHNETHDETQGTRLSSLSSGSRLNASLTAPFRPQTKFNSTVPCGYNLVKILISISQLLFSIATLYETRGNQIELFGYAAFGLTVVPYVWMSFINLLGNLMCPQYLTMYVVNSPALDNLRTEVANKGLANRYNFDGTVGRISRETERRVLDTNGYLLKHTTAMEIFYSRFDKSPEARRLIYHTAAAFAIAVVPVAIVGGMSRFDPGRSATYQRV</sequence>
<gene>
    <name evidence="3" type="ORF">TOPH_09018</name>
</gene>
<organism evidence="3 4">
    <name type="scientific">Tolypocladium ophioglossoides (strain CBS 100239)</name>
    <name type="common">Snaketongue truffleclub</name>
    <name type="synonym">Elaphocordyceps ophioglossoides</name>
    <dbReference type="NCBI Taxonomy" id="1163406"/>
    <lineage>
        <taxon>Eukaryota</taxon>
        <taxon>Fungi</taxon>
        <taxon>Dikarya</taxon>
        <taxon>Ascomycota</taxon>
        <taxon>Pezizomycotina</taxon>
        <taxon>Sordariomycetes</taxon>
        <taxon>Hypocreomycetidae</taxon>
        <taxon>Hypocreales</taxon>
        <taxon>Ophiocordycipitaceae</taxon>
        <taxon>Tolypocladium</taxon>
    </lineage>
</organism>
<dbReference type="Proteomes" id="UP000036947">
    <property type="component" value="Unassembled WGS sequence"/>
</dbReference>
<feature type="transmembrane region" description="Helical" evidence="2">
    <location>
        <begin position="299"/>
        <end position="319"/>
    </location>
</feature>
<proteinExistence type="predicted"/>
<name>A0A0L0MWV4_TOLOC</name>
<comment type="caution">
    <text evidence="3">The sequence shown here is derived from an EMBL/GenBank/DDBJ whole genome shotgun (WGS) entry which is preliminary data.</text>
</comment>
<keyword evidence="2" id="KW-1133">Transmembrane helix</keyword>
<keyword evidence="2" id="KW-0812">Transmembrane</keyword>
<evidence type="ECO:0000256" key="1">
    <source>
        <dbReference type="SAM" id="MobiDB-lite"/>
    </source>
</evidence>
<dbReference type="EMBL" id="LFRF01000060">
    <property type="protein sequence ID" value="KND86342.1"/>
    <property type="molecule type" value="Genomic_DNA"/>
</dbReference>
<feature type="region of interest" description="Disordered" evidence="1">
    <location>
        <begin position="159"/>
        <end position="185"/>
    </location>
</feature>
<evidence type="ECO:0000313" key="4">
    <source>
        <dbReference type="Proteomes" id="UP000036947"/>
    </source>
</evidence>
<feature type="transmembrane region" description="Helical" evidence="2">
    <location>
        <begin position="268"/>
        <end position="287"/>
    </location>
</feature>
<feature type="transmembrane region" description="Helical" evidence="2">
    <location>
        <begin position="400"/>
        <end position="421"/>
    </location>
</feature>
<feature type="transmembrane region" description="Helical" evidence="2">
    <location>
        <begin position="57"/>
        <end position="85"/>
    </location>
</feature>